<comment type="similarity">
    <text evidence="7">Belongs to the MsrQ family.</text>
</comment>
<keyword evidence="4 7" id="KW-1133">Transmembrane helix</keyword>
<feature type="transmembrane region" description="Helical" evidence="7">
    <location>
        <begin position="78"/>
        <end position="96"/>
    </location>
</feature>
<evidence type="ECO:0000256" key="7">
    <source>
        <dbReference type="HAMAP-Rule" id="MF_01207"/>
    </source>
</evidence>
<organism evidence="9 10">
    <name type="scientific">Thermithiobacillus plumbiphilus</name>
    <dbReference type="NCBI Taxonomy" id="1729899"/>
    <lineage>
        <taxon>Bacteria</taxon>
        <taxon>Pseudomonadati</taxon>
        <taxon>Pseudomonadota</taxon>
        <taxon>Acidithiobacillia</taxon>
        <taxon>Acidithiobacillales</taxon>
        <taxon>Thermithiobacillaceae</taxon>
        <taxon>Thermithiobacillus</taxon>
    </lineage>
</organism>
<dbReference type="PANTHER" id="PTHR36964:SF1">
    <property type="entry name" value="PROTEIN-METHIONINE-SULFOXIDE REDUCTASE HEME-BINDING SUBUNIT MSRQ"/>
    <property type="match status" value="1"/>
</dbReference>
<dbReference type="HAMAP" id="MF_01207">
    <property type="entry name" value="MsrQ"/>
    <property type="match status" value="1"/>
</dbReference>
<feature type="transmembrane region" description="Helical" evidence="7">
    <location>
        <begin position="174"/>
        <end position="191"/>
    </location>
</feature>
<evidence type="ECO:0000259" key="8">
    <source>
        <dbReference type="Pfam" id="PF01794"/>
    </source>
</evidence>
<protein>
    <recommendedName>
        <fullName evidence="7">Protein-methionine-sulfoxide reductase heme-binding subunit MsrQ</fullName>
    </recommendedName>
    <alternativeName>
        <fullName evidence="7">Flavocytochrome MsrQ</fullName>
    </alternativeName>
</protein>
<dbReference type="Proteomes" id="UP001446205">
    <property type="component" value="Unassembled WGS sequence"/>
</dbReference>
<evidence type="ECO:0000256" key="3">
    <source>
        <dbReference type="ARBA" id="ARBA00022692"/>
    </source>
</evidence>
<keyword evidence="2 7" id="KW-0813">Transport</keyword>
<dbReference type="InterPro" id="IPR022837">
    <property type="entry name" value="MsrQ-like"/>
</dbReference>
<keyword evidence="10" id="KW-1185">Reference proteome</keyword>
<dbReference type="PANTHER" id="PTHR36964">
    <property type="entry name" value="PROTEIN-METHIONINE-SULFOXIDE REDUCTASE HEME-BINDING SUBUNIT MSRQ"/>
    <property type="match status" value="1"/>
</dbReference>
<evidence type="ECO:0000256" key="5">
    <source>
        <dbReference type="ARBA" id="ARBA00023004"/>
    </source>
</evidence>
<evidence type="ECO:0000256" key="4">
    <source>
        <dbReference type="ARBA" id="ARBA00022989"/>
    </source>
</evidence>
<evidence type="ECO:0000313" key="9">
    <source>
        <dbReference type="EMBL" id="MEK8090849.1"/>
    </source>
</evidence>
<accession>A0ABU9DBF1</accession>
<proteinExistence type="inferred from homology"/>
<comment type="subunit">
    <text evidence="7">Heterodimer of a catalytic subunit (MsrP) and a heme-binding subunit (MsrQ).</text>
</comment>
<comment type="subcellular location">
    <subcellularLocation>
        <location evidence="7">Cell membrane</location>
        <topology evidence="7">Multi-pass membrane protein</topology>
    </subcellularLocation>
    <subcellularLocation>
        <location evidence="1">Membrane</location>
        <topology evidence="1">Multi-pass membrane protein</topology>
    </subcellularLocation>
</comment>
<keyword evidence="7" id="KW-0285">Flavoprotein</keyword>
<keyword evidence="7" id="KW-0349">Heme</keyword>
<keyword evidence="7" id="KW-0288">FMN</keyword>
<keyword evidence="7" id="KW-1003">Cell membrane</keyword>
<evidence type="ECO:0000256" key="2">
    <source>
        <dbReference type="ARBA" id="ARBA00022448"/>
    </source>
</evidence>
<keyword evidence="3 7" id="KW-0812">Transmembrane</keyword>
<evidence type="ECO:0000256" key="1">
    <source>
        <dbReference type="ARBA" id="ARBA00004141"/>
    </source>
</evidence>
<comment type="function">
    <text evidence="7">Part of the MsrPQ system that repairs oxidized periplasmic proteins containing methionine sulfoxide residues (Met-O), using respiratory chain electrons. Thus protects these proteins from oxidative-stress damage caused by reactive species of oxygen and chlorine generated by the host defense mechanisms. MsrPQ is essential for the maintenance of envelope integrity under bleach stress, rescuing a wide series of structurally unrelated periplasmic proteins from methionine oxidation. MsrQ provides electrons for reduction to the reductase catalytic subunit MsrP, using the quinone pool of the respiratory chain.</text>
</comment>
<keyword evidence="5 7" id="KW-0408">Iron</keyword>
<sequence length="214" mass="24607">MNLRAVHYYKPPIFIASLLPLALLVQGYVQDSLGANPIEAITRETGDWTLNFLLLSLAITPLRQITHWQWPMRLRRMLGLFAFFYACLHFAIYIWLDQFFDWKGMVYDILDRPFITMGFLAFVLLIPLALTSTRGMMQRLGGQRWQRLHKLIYVSAIAGVLHYVWLVKADLQEPLTYAAILAVLLGFRAVMQYRKRQLSGQPPANRASARPPAG</sequence>
<reference evidence="9 10" key="1">
    <citation type="submission" date="2024-04" db="EMBL/GenBank/DDBJ databases">
        <authorList>
            <person name="Abashina T."/>
            <person name="Shaikin A."/>
        </authorList>
    </citation>
    <scope>NUCLEOTIDE SEQUENCE [LARGE SCALE GENOMIC DNA]</scope>
    <source>
        <strain evidence="9 10">AAFK</strain>
    </source>
</reference>
<keyword evidence="6 7" id="KW-0472">Membrane</keyword>
<gene>
    <name evidence="7" type="primary">msrQ</name>
    <name evidence="9" type="ORF">WOB96_13910</name>
</gene>
<feature type="domain" description="Ferric oxidoreductase" evidence="8">
    <location>
        <begin position="49"/>
        <end position="159"/>
    </location>
</feature>
<evidence type="ECO:0000256" key="6">
    <source>
        <dbReference type="ARBA" id="ARBA00023136"/>
    </source>
</evidence>
<dbReference type="RefSeq" id="WP_341371905.1">
    <property type="nucleotide sequence ID" value="NZ_JBBPCO010000017.1"/>
</dbReference>
<name>A0ABU9DBF1_9PROT</name>
<keyword evidence="7" id="KW-0479">Metal-binding</keyword>
<comment type="cofactor">
    <cofactor evidence="7">
        <name>heme b</name>
        <dbReference type="ChEBI" id="CHEBI:60344"/>
    </cofactor>
    <text evidence="7">Binds 1 heme b (iron(II)-protoporphyrin IX) group per subunit.</text>
</comment>
<comment type="caution">
    <text evidence="7">Lacks conserved residue(s) required for the propagation of feature annotation.</text>
</comment>
<feature type="transmembrane region" description="Helical" evidence="7">
    <location>
        <begin position="151"/>
        <end position="168"/>
    </location>
</feature>
<dbReference type="Pfam" id="PF01794">
    <property type="entry name" value="Ferric_reduct"/>
    <property type="match status" value="1"/>
</dbReference>
<dbReference type="EMBL" id="JBBPCO010000017">
    <property type="protein sequence ID" value="MEK8090849.1"/>
    <property type="molecule type" value="Genomic_DNA"/>
</dbReference>
<comment type="cofactor">
    <cofactor evidence="7">
        <name>FMN</name>
        <dbReference type="ChEBI" id="CHEBI:58210"/>
    </cofactor>
    <text evidence="7">Binds 1 FMN per subunit.</text>
</comment>
<feature type="transmembrane region" description="Helical" evidence="7">
    <location>
        <begin position="112"/>
        <end position="130"/>
    </location>
</feature>
<evidence type="ECO:0000313" key="10">
    <source>
        <dbReference type="Proteomes" id="UP001446205"/>
    </source>
</evidence>
<comment type="caution">
    <text evidence="9">The sequence shown here is derived from an EMBL/GenBank/DDBJ whole genome shotgun (WGS) entry which is preliminary data.</text>
</comment>
<dbReference type="InterPro" id="IPR013130">
    <property type="entry name" value="Fe3_Rdtase_TM_dom"/>
</dbReference>
<keyword evidence="7" id="KW-0249">Electron transport</keyword>